<comment type="caution">
    <text evidence="3">The sequence shown here is derived from an EMBL/GenBank/DDBJ whole genome shotgun (WGS) entry which is preliminary data.</text>
</comment>
<accession>A0AA37QEJ1</accession>
<feature type="domain" description="Phosphodiester glycosidase" evidence="2">
    <location>
        <begin position="128"/>
        <end position="296"/>
    </location>
</feature>
<dbReference type="Proteomes" id="UP001161325">
    <property type="component" value="Unassembled WGS sequence"/>
</dbReference>
<dbReference type="AlphaFoldDB" id="A0AA37QEJ1"/>
<gene>
    <name evidence="3" type="ORF">rosag_48790</name>
</gene>
<dbReference type="EMBL" id="BRXS01000009">
    <property type="protein sequence ID" value="GLC28366.1"/>
    <property type="molecule type" value="Genomic_DNA"/>
</dbReference>
<sequence length="311" mass="32981">MIGRTRRTALLAAALLVPALPSSRLALRTDAGWRTWWRADAAPATWAQAAPEIARAVRWRPGADGVAWGTLDLAGDGSAWRVHVLVARVDPRRARLRLDGDALAVGPRAATRSWNVERADTTRAPLLAFNAGQFTDAGPWGWVVDAGREVAPPGHAPLAPAVVADSAGRIRLVPPDSIDAVRAAGGIAAAIQSYPMLLDAGGRVPDALRAEGRGVDVAHRDARLALGIDRDGRVLLVLTRFRAPGGRLVPLPVGLTVPELAALMGALGCERAVALDGGVSGQLLVRERTGRTLRWPGWRDVPLGVRFEPVR</sequence>
<keyword evidence="4" id="KW-1185">Reference proteome</keyword>
<keyword evidence="1" id="KW-0732">Signal</keyword>
<reference evidence="3" key="1">
    <citation type="submission" date="2022-08" db="EMBL/GenBank/DDBJ databases">
        <title>Draft genome sequencing of Roseisolibacter agri AW1220.</title>
        <authorList>
            <person name="Tobiishi Y."/>
            <person name="Tonouchi A."/>
        </authorList>
    </citation>
    <scope>NUCLEOTIDE SEQUENCE</scope>
    <source>
        <strain evidence="3">AW1220</strain>
    </source>
</reference>
<dbReference type="InterPro" id="IPR018711">
    <property type="entry name" value="NAGPA"/>
</dbReference>
<evidence type="ECO:0000313" key="4">
    <source>
        <dbReference type="Proteomes" id="UP001161325"/>
    </source>
</evidence>
<evidence type="ECO:0000259" key="2">
    <source>
        <dbReference type="Pfam" id="PF09992"/>
    </source>
</evidence>
<feature type="signal peptide" evidence="1">
    <location>
        <begin position="1"/>
        <end position="26"/>
    </location>
</feature>
<feature type="chain" id="PRO_5041317156" description="Phosphodiester glycosidase domain-containing protein" evidence="1">
    <location>
        <begin position="27"/>
        <end position="311"/>
    </location>
</feature>
<name>A0AA37QEJ1_9BACT</name>
<dbReference type="RefSeq" id="WP_284352762.1">
    <property type="nucleotide sequence ID" value="NZ_BRXS01000009.1"/>
</dbReference>
<organism evidence="3 4">
    <name type="scientific">Roseisolibacter agri</name>
    <dbReference type="NCBI Taxonomy" id="2014610"/>
    <lineage>
        <taxon>Bacteria</taxon>
        <taxon>Pseudomonadati</taxon>
        <taxon>Gemmatimonadota</taxon>
        <taxon>Gemmatimonadia</taxon>
        <taxon>Gemmatimonadales</taxon>
        <taxon>Gemmatimonadaceae</taxon>
        <taxon>Roseisolibacter</taxon>
    </lineage>
</organism>
<dbReference type="Pfam" id="PF09992">
    <property type="entry name" value="NAGPA"/>
    <property type="match status" value="1"/>
</dbReference>
<protein>
    <recommendedName>
        <fullName evidence="2">Phosphodiester glycosidase domain-containing protein</fullName>
    </recommendedName>
</protein>
<evidence type="ECO:0000313" key="3">
    <source>
        <dbReference type="EMBL" id="GLC28366.1"/>
    </source>
</evidence>
<proteinExistence type="predicted"/>
<evidence type="ECO:0000256" key="1">
    <source>
        <dbReference type="SAM" id="SignalP"/>
    </source>
</evidence>